<keyword evidence="2" id="KW-0732">Signal</keyword>
<evidence type="ECO:0000313" key="5">
    <source>
        <dbReference type="Proteomes" id="UP000002173"/>
    </source>
</evidence>
<reference evidence="5" key="2">
    <citation type="journal article" date="2020" name="Data Brief">
        <title>Transcriptome dataset of Babesia bovis life stages within vertebrate and invertebrate hosts.</title>
        <authorList>
            <person name="Ueti M.W."/>
            <person name="Johnson W.C."/>
            <person name="Kappmeyer L.S."/>
            <person name="Herndon D.R."/>
            <person name="Mousel M.R."/>
            <person name="Reif K.E."/>
            <person name="Taus N.S."/>
            <person name="Ifeonu O.O."/>
            <person name="Silva J.C."/>
            <person name="Suarez C.E."/>
            <person name="Brayton K.A."/>
        </authorList>
    </citation>
    <scope>NUCLEOTIDE SEQUENCE [LARGE SCALE GENOMIC DNA]</scope>
</reference>
<reference evidence="5" key="3">
    <citation type="journal article" date="2021" name="Int. J. Parasitol.">
        <title>Comparative analysis of gene expression between Babesia bovis blood stages and kinetes allowed by improved genome annotation.</title>
        <authorList>
            <person name="Ueti M.W."/>
            <person name="Johnson W.C."/>
            <person name="Kappmeyer L.S."/>
            <person name="Herndon D.R."/>
            <person name="Mousel M.R."/>
            <person name="Reif K.E."/>
            <person name="Taus N.S."/>
            <person name="Ifeonu O.O."/>
            <person name="Silva J.C."/>
            <person name="Suarez C.E."/>
            <person name="Brayton K.A."/>
        </authorList>
    </citation>
    <scope>NUCLEOTIDE SEQUENCE [LARGE SCALE GENOMIC DNA]</scope>
</reference>
<protein>
    <submittedName>
        <fullName evidence="4">SmORF</fullName>
    </submittedName>
</protein>
<dbReference type="AlphaFoldDB" id="A7ARH8"/>
<dbReference type="GeneID" id="5478948"/>
<comment type="caution">
    <text evidence="4">The sequence shown here is derived from an EMBL/GenBank/DDBJ whole genome shotgun (WGS) entry which is preliminary data.</text>
</comment>
<reference evidence="4 5" key="1">
    <citation type="journal article" date="2007" name="PLoS Pathog.">
        <title>Genome sequence of Babesia bovis and comparative analysis of apicomplexan hemoprotozoa.</title>
        <authorList>
            <person name="Brayton K.A."/>
            <person name="Lau A.O.T."/>
            <person name="Herndon D.R."/>
            <person name="Hannick L."/>
            <person name="Kappmeyer L.S."/>
            <person name="Berens S.J."/>
            <person name="Bidwell S.L."/>
            <person name="Brown W.C."/>
            <person name="Crabtree J."/>
            <person name="Fadrosh D."/>
            <person name="Feldblum T."/>
            <person name="Forberger H.A."/>
            <person name="Haas B.J."/>
            <person name="Howell J.M."/>
            <person name="Khouri H."/>
            <person name="Koo H."/>
            <person name="Mann D.J."/>
            <person name="Norimine J."/>
            <person name="Paulsen I.T."/>
            <person name="Radune D."/>
            <person name="Ren Q."/>
            <person name="Smith R.K. Jr."/>
            <person name="Suarez C.E."/>
            <person name="White O."/>
            <person name="Wortman J.R."/>
            <person name="Knowles D.P. Jr."/>
            <person name="McElwain T.F."/>
            <person name="Nene V.M."/>
        </authorList>
    </citation>
    <scope>NUCLEOTIDE SEQUENCE [LARGE SCALE GENOMIC DNA]</scope>
    <source>
        <strain evidence="4">T2Bo</strain>
    </source>
</reference>
<evidence type="ECO:0000259" key="3">
    <source>
        <dbReference type="Pfam" id="PF23503"/>
    </source>
</evidence>
<keyword evidence="5" id="KW-1185">Reference proteome</keyword>
<accession>A7ARH8</accession>
<dbReference type="Proteomes" id="UP000002173">
    <property type="component" value="Unassembled WGS sequence"/>
</dbReference>
<dbReference type="InParanoid" id="A7ARH8"/>
<dbReference type="VEuPathDB" id="PiroplasmaDB:BBOV_IV007930"/>
<gene>
    <name evidence="4" type="ORF">BBOV_IV007930</name>
</gene>
<evidence type="ECO:0000256" key="1">
    <source>
        <dbReference type="SAM" id="MobiDB-lite"/>
    </source>
</evidence>
<name>A7ARH8_BABBO</name>
<feature type="region of interest" description="Disordered" evidence="1">
    <location>
        <begin position="27"/>
        <end position="62"/>
    </location>
</feature>
<feature type="signal peptide" evidence="2">
    <location>
        <begin position="1"/>
        <end position="24"/>
    </location>
</feature>
<dbReference type="RefSeq" id="XP_001610715.1">
    <property type="nucleotide sequence ID" value="XM_001610665.1"/>
</dbReference>
<dbReference type="KEGG" id="bbo:BBOV_IV007930"/>
<dbReference type="EMBL" id="AAXT01000002">
    <property type="protein sequence ID" value="EDO07147.1"/>
    <property type="molecule type" value="Genomic_DNA"/>
</dbReference>
<feature type="compositionally biased region" description="Basic and acidic residues" evidence="1">
    <location>
        <begin position="32"/>
        <end position="51"/>
    </location>
</feature>
<sequence>MVAFNFLWKFCVVLTFGLSATVTSTDVAQDQPTHKALDSGISGKEDKHDTEPVEVQEEENTKIGKHTKSVEPAIYSVEWHLLPNPESRASLREELPSDLAAKVPKDCNKSIAPPVMNRILWYFSWRDLQWFLLPKPENRAALLELLPSDVAALVSKDCNKPVTTIVENYIWKYFNLSPVDWFLLPKPESRACLREELPSELGAKIPEDCNEPITPLVENEIRKHFSSMHKRERPSLFLSHY</sequence>
<evidence type="ECO:0000313" key="4">
    <source>
        <dbReference type="EMBL" id="EDO07147.1"/>
    </source>
</evidence>
<organism evidence="4 5">
    <name type="scientific">Babesia bovis</name>
    <dbReference type="NCBI Taxonomy" id="5865"/>
    <lineage>
        <taxon>Eukaryota</taxon>
        <taxon>Sar</taxon>
        <taxon>Alveolata</taxon>
        <taxon>Apicomplexa</taxon>
        <taxon>Aconoidasida</taxon>
        <taxon>Piroplasmida</taxon>
        <taxon>Babesiidae</taxon>
        <taxon>Babesia</taxon>
    </lineage>
</organism>
<proteinExistence type="predicted"/>
<feature type="chain" id="PRO_5002706864" evidence="2">
    <location>
        <begin position="25"/>
        <end position="241"/>
    </location>
</feature>
<dbReference type="InterPro" id="IPR056315">
    <property type="entry name" value="SmORF-like_dom_apicomplexa"/>
</dbReference>
<dbReference type="Pfam" id="PF23503">
    <property type="entry name" value="Microp_apicomplexa_5"/>
    <property type="match status" value="1"/>
</dbReference>
<evidence type="ECO:0000256" key="2">
    <source>
        <dbReference type="SAM" id="SignalP"/>
    </source>
</evidence>
<feature type="domain" description="SmORF-like" evidence="3">
    <location>
        <begin position="1"/>
        <end position="91"/>
    </location>
</feature>